<accession>A0ABV7UF01</accession>
<feature type="transmembrane region" description="Helical" evidence="8">
    <location>
        <begin position="321"/>
        <end position="344"/>
    </location>
</feature>
<keyword evidence="11" id="KW-1185">Reference proteome</keyword>
<feature type="transmembrane region" description="Helical" evidence="8">
    <location>
        <begin position="798"/>
        <end position="816"/>
    </location>
</feature>
<evidence type="ECO:0000256" key="1">
    <source>
        <dbReference type="ARBA" id="ARBA00004651"/>
    </source>
</evidence>
<evidence type="ECO:0000256" key="6">
    <source>
        <dbReference type="ARBA" id="ARBA00023136"/>
    </source>
</evidence>
<dbReference type="InterPro" id="IPR001750">
    <property type="entry name" value="ND/Mrp_TM"/>
</dbReference>
<proteinExistence type="inferred from homology"/>
<evidence type="ECO:0000313" key="11">
    <source>
        <dbReference type="Proteomes" id="UP001595704"/>
    </source>
</evidence>
<evidence type="ECO:0000256" key="2">
    <source>
        <dbReference type="ARBA" id="ARBA00005346"/>
    </source>
</evidence>
<keyword evidence="3" id="KW-1003">Cell membrane</keyword>
<feature type="transmembrane region" description="Helical" evidence="8">
    <location>
        <begin position="596"/>
        <end position="619"/>
    </location>
</feature>
<dbReference type="Proteomes" id="UP001595704">
    <property type="component" value="Unassembled WGS sequence"/>
</dbReference>
<feature type="transmembrane region" description="Helical" evidence="8">
    <location>
        <begin position="134"/>
        <end position="152"/>
    </location>
</feature>
<feature type="transmembrane region" description="Helical" evidence="8">
    <location>
        <begin position="673"/>
        <end position="696"/>
    </location>
</feature>
<comment type="subcellular location">
    <subcellularLocation>
        <location evidence="1">Cell membrane</location>
        <topology evidence="1">Multi-pass membrane protein</topology>
    </subcellularLocation>
    <subcellularLocation>
        <location evidence="7">Membrane</location>
        <topology evidence="7">Multi-pass membrane protein</topology>
    </subcellularLocation>
</comment>
<feature type="transmembrane region" description="Helical" evidence="8">
    <location>
        <begin position="767"/>
        <end position="786"/>
    </location>
</feature>
<dbReference type="InterPro" id="IPR050586">
    <property type="entry name" value="CPA3_Na-H_Antiporter_D"/>
</dbReference>
<feature type="transmembrane region" description="Helical" evidence="8">
    <location>
        <begin position="403"/>
        <end position="423"/>
    </location>
</feature>
<dbReference type="Pfam" id="PF00361">
    <property type="entry name" value="Proton_antipo_M"/>
    <property type="match status" value="2"/>
</dbReference>
<feature type="transmembrane region" description="Helical" evidence="8">
    <location>
        <begin position="523"/>
        <end position="541"/>
    </location>
</feature>
<evidence type="ECO:0000256" key="5">
    <source>
        <dbReference type="ARBA" id="ARBA00022989"/>
    </source>
</evidence>
<comment type="caution">
    <text evidence="10">The sequence shown here is derived from an EMBL/GenBank/DDBJ whole genome shotgun (WGS) entry which is preliminary data.</text>
</comment>
<feature type="transmembrane region" description="Helical" evidence="8">
    <location>
        <begin position="472"/>
        <end position="493"/>
    </location>
</feature>
<dbReference type="PANTHER" id="PTHR42703">
    <property type="entry name" value="NADH DEHYDROGENASE"/>
    <property type="match status" value="1"/>
</dbReference>
<feature type="transmembrane region" description="Helical" evidence="8">
    <location>
        <begin position="109"/>
        <end position="128"/>
    </location>
</feature>
<evidence type="ECO:0000256" key="7">
    <source>
        <dbReference type="RuleBase" id="RU000320"/>
    </source>
</evidence>
<feature type="transmembrane region" description="Helical" evidence="8">
    <location>
        <begin position="205"/>
        <end position="224"/>
    </location>
</feature>
<protein>
    <submittedName>
        <fullName evidence="10">Complex I subunit 5 family protein</fullName>
    </submittedName>
</protein>
<feature type="transmembrane region" description="Helical" evidence="8">
    <location>
        <begin position="77"/>
        <end position="102"/>
    </location>
</feature>
<evidence type="ECO:0000259" key="9">
    <source>
        <dbReference type="Pfam" id="PF00361"/>
    </source>
</evidence>
<feature type="transmembrane region" description="Helical" evidence="8">
    <location>
        <begin position="448"/>
        <end position="466"/>
    </location>
</feature>
<evidence type="ECO:0000256" key="8">
    <source>
        <dbReference type="SAM" id="Phobius"/>
    </source>
</evidence>
<feature type="transmembrane region" description="Helical" evidence="8">
    <location>
        <begin position="937"/>
        <end position="956"/>
    </location>
</feature>
<dbReference type="InterPro" id="IPR003918">
    <property type="entry name" value="NADH_UbQ_OxRdtase"/>
</dbReference>
<feature type="transmembrane region" description="Helical" evidence="8">
    <location>
        <begin position="741"/>
        <end position="761"/>
    </location>
</feature>
<feature type="transmembrane region" description="Helical" evidence="8">
    <location>
        <begin position="702"/>
        <end position="721"/>
    </location>
</feature>
<feature type="transmembrane region" description="Helical" evidence="8">
    <location>
        <begin position="1013"/>
        <end position="1034"/>
    </location>
</feature>
<feature type="transmembrane region" description="Helical" evidence="8">
    <location>
        <begin position="164"/>
        <end position="185"/>
    </location>
</feature>
<feature type="transmembrane region" description="Helical" evidence="8">
    <location>
        <begin position="364"/>
        <end position="383"/>
    </location>
</feature>
<dbReference type="RefSeq" id="WP_191318280.1">
    <property type="nucleotide sequence ID" value="NZ_BNCG01000002.1"/>
</dbReference>
<keyword evidence="6 8" id="KW-0472">Membrane</keyword>
<feature type="transmembrane region" description="Helical" evidence="8">
    <location>
        <begin position="6"/>
        <end position="25"/>
    </location>
</feature>
<feature type="transmembrane region" description="Helical" evidence="8">
    <location>
        <begin position="264"/>
        <end position="283"/>
    </location>
</feature>
<name>A0ABV7UF01_9HYPH</name>
<feature type="transmembrane region" description="Helical" evidence="8">
    <location>
        <begin position="32"/>
        <end position="57"/>
    </location>
</feature>
<reference evidence="11" key="1">
    <citation type="journal article" date="2019" name="Int. J. Syst. Evol. Microbiol.">
        <title>The Global Catalogue of Microorganisms (GCM) 10K type strain sequencing project: providing services to taxonomists for standard genome sequencing and annotation.</title>
        <authorList>
            <consortium name="The Broad Institute Genomics Platform"/>
            <consortium name="The Broad Institute Genome Sequencing Center for Infectious Disease"/>
            <person name="Wu L."/>
            <person name="Ma J."/>
        </authorList>
    </citation>
    <scope>NUCLEOTIDE SEQUENCE [LARGE SCALE GENOMIC DNA]</scope>
    <source>
        <strain evidence="11">KCTC 42282</strain>
    </source>
</reference>
<feature type="domain" description="NADH:quinone oxidoreductase/Mrp antiporter transmembrane" evidence="9">
    <location>
        <begin position="129"/>
        <end position="413"/>
    </location>
</feature>
<feature type="transmembrane region" description="Helical" evidence="8">
    <location>
        <begin position="236"/>
        <end position="258"/>
    </location>
</feature>
<dbReference type="PRINTS" id="PR01437">
    <property type="entry name" value="NUOXDRDTASE4"/>
</dbReference>
<gene>
    <name evidence="10" type="ORF">ACFONL_05145</name>
</gene>
<evidence type="ECO:0000256" key="3">
    <source>
        <dbReference type="ARBA" id="ARBA00022475"/>
    </source>
</evidence>
<feature type="transmembrane region" description="Helical" evidence="8">
    <location>
        <begin position="570"/>
        <end position="587"/>
    </location>
</feature>
<feature type="transmembrane region" description="Helical" evidence="8">
    <location>
        <begin position="639"/>
        <end position="661"/>
    </location>
</feature>
<sequence>MVAAAFHPLGIFLFGLGGGFALPLLHRLGKGWLAGGFFLALGGIVLASGAGLLRLLAGEPAIEVLTAGAMPPVSINLRLGLWEAFFAVSVNVTALLGAWRLWDRLRGSYGALLLYLILVMGIDGMIMTRDLFNLFVFLEIVSIATYGLLGLSQAPAALAAAFKYIMATVVASSLFLVGSVLLYHVAGTLNIDELIAGAGALNRPMAVAALLMLLAGLLIELKPFPANGWGLDVYETAPGGIAAMVSVGVSAGVFFALLKLSPLFGAQLGIIAFSGAVTFLFSNLIGLSQTRTQRLLGYSSIGQMGLMTLALGALAQIDAAAAAPLVIGGLFVNHLLAKAGLFWLAETLGMEKIDSRAGLRNRPLTLALLGLLIVAIAGLPPFPGFWAKWELVMRLTAAGAHQWTMIVLVGSLLEAAYMFRWFGLTLRHNTSARAGHVDSQPETDASRLLPPLAAGLLLLAAGGLAADMAGVAVQWLFTPLLAGAILFAVDSVLPGRLKAVAMLLATLAAGLWLIWPITGIAALFANLLLAGGVVIAAASLYRADARPGFYPLMATLLLAIMTLLRAQDSLSFFFSWELVTLASYFLIARSPRASRYLLTFLLFSLAAAYFLMAGFATVAANAGALELAALRLPGGEMEVAFALLVAGFLIKAGVLGAHVWLPGSYAEAEDDMSAMLSGVISKVAIYGLLLVTYLAIRTGVKLELAHVMAWIGLLTVIGGALMALRQQDFKRLLACSSMSQLGYIIIAIALMSHLGWVTALYLVANHLMVKGILFLGVAGIVARTGARRFVSTGGLVRAMPLTFVMMCLAVVSMSGLPPLMGFGGKWLLLAAMMEQGWNLLAIASLFGTFLGFLYMIRLIQGLFAGPRAEGQEQVREASVFLLAPQALLAAGIIVLSLFPKLLFEPVSAAIDPQFAAGLVWEGMSLEKIYAAWNPTPALLAALGASALLFAGFWLLWRRKAATGGLPRFYAHYRMVIGRSLPPVAIMFWEGVAAGANAVANLARRPYTGNGQTYVLYVVYYFLAVYVAGGGWSALTR</sequence>
<comment type="similarity">
    <text evidence="2">Belongs to the CPA3 antiporters (TC 2.A.63) subunit D family.</text>
</comment>
<feature type="transmembrane region" description="Helical" evidence="8">
    <location>
        <begin position="500"/>
        <end position="517"/>
    </location>
</feature>
<evidence type="ECO:0000313" key="10">
    <source>
        <dbReference type="EMBL" id="MFC3636767.1"/>
    </source>
</evidence>
<dbReference type="EMBL" id="JBHRYC010000026">
    <property type="protein sequence ID" value="MFC3636767.1"/>
    <property type="molecule type" value="Genomic_DNA"/>
</dbReference>
<organism evidence="10 11">
    <name type="scientific">Camelimonas fluminis</name>
    <dbReference type="NCBI Taxonomy" id="1576911"/>
    <lineage>
        <taxon>Bacteria</taxon>
        <taxon>Pseudomonadati</taxon>
        <taxon>Pseudomonadota</taxon>
        <taxon>Alphaproteobacteria</taxon>
        <taxon>Hyphomicrobiales</taxon>
        <taxon>Chelatococcaceae</taxon>
        <taxon>Camelimonas</taxon>
    </lineage>
</organism>
<keyword evidence="4 7" id="KW-0812">Transmembrane</keyword>
<feature type="transmembrane region" description="Helical" evidence="8">
    <location>
        <begin position="295"/>
        <end position="315"/>
    </location>
</feature>
<dbReference type="PANTHER" id="PTHR42703:SF1">
    <property type="entry name" value="NA(+)_H(+) ANTIPORTER SUBUNIT D1"/>
    <property type="match status" value="1"/>
</dbReference>
<feature type="domain" description="NADH:quinone oxidoreductase/Mrp antiporter transmembrane" evidence="9">
    <location>
        <begin position="566"/>
        <end position="850"/>
    </location>
</feature>
<evidence type="ECO:0000256" key="4">
    <source>
        <dbReference type="ARBA" id="ARBA00022692"/>
    </source>
</evidence>
<feature type="transmembrane region" description="Helical" evidence="8">
    <location>
        <begin position="877"/>
        <end position="898"/>
    </location>
</feature>
<feature type="transmembrane region" description="Helical" evidence="8">
    <location>
        <begin position="836"/>
        <end position="856"/>
    </location>
</feature>
<keyword evidence="5 8" id="KW-1133">Transmembrane helix</keyword>
<feature type="transmembrane region" description="Helical" evidence="8">
    <location>
        <begin position="548"/>
        <end position="564"/>
    </location>
</feature>